<accession>A0A8E6B6Y5</accession>
<sequence length="210" mass="23758">MDRGMVLFLGCFLTFTSSWLGLVFAPLVKVNQMQPVVVDETTNDVYPKPMSGAVADGFAVYKANGCLYCHSQQIRDESFGNNTDILRGWGDRRTYPRDYMFDRPIMLGTMRTGPDLSNIGKRLPDPAWHHRHLYRPVSTSPGSIMPPFSFLYETRKIIGQPSVDALNFGEEQSRYVAPGFEIVPTSQAKSLVEFLLWLNRSTVELPESKQ</sequence>
<dbReference type="Proteomes" id="UP000676194">
    <property type="component" value="Chromosome"/>
</dbReference>
<dbReference type="RefSeq" id="WP_213498145.1">
    <property type="nucleotide sequence ID" value="NZ_CP074694.1"/>
</dbReference>
<dbReference type="Pfam" id="PF02433">
    <property type="entry name" value="FixO"/>
    <property type="match status" value="1"/>
</dbReference>
<protein>
    <submittedName>
        <fullName evidence="1">Cbb3-type cytochrome c oxidase subunit II</fullName>
    </submittedName>
</protein>
<reference evidence="1" key="1">
    <citation type="submission" date="2021-05" db="EMBL/GenBank/DDBJ databases">
        <title>Complete genome sequence of the cellulolytic planctomycete Telmatocola sphagniphila SP2T and characterization of the first cellulase from planctomycetes.</title>
        <authorList>
            <person name="Rakitin A.L."/>
            <person name="Beletsky A.V."/>
            <person name="Naumoff D.G."/>
            <person name="Kulichevskaya I.S."/>
            <person name="Mardanov A.V."/>
            <person name="Ravin N.V."/>
            <person name="Dedysh S.N."/>
        </authorList>
    </citation>
    <scope>NUCLEOTIDE SEQUENCE</scope>
    <source>
        <strain evidence="1">SP2T</strain>
    </source>
</reference>
<dbReference type="GO" id="GO:0009055">
    <property type="term" value="F:electron transfer activity"/>
    <property type="evidence" value="ECO:0007669"/>
    <property type="project" value="InterPro"/>
</dbReference>
<organism evidence="1 2">
    <name type="scientific">Telmatocola sphagniphila</name>
    <dbReference type="NCBI Taxonomy" id="1123043"/>
    <lineage>
        <taxon>Bacteria</taxon>
        <taxon>Pseudomonadati</taxon>
        <taxon>Planctomycetota</taxon>
        <taxon>Planctomycetia</taxon>
        <taxon>Gemmatales</taxon>
        <taxon>Gemmataceae</taxon>
    </lineage>
</organism>
<dbReference type="AlphaFoldDB" id="A0A8E6B6Y5"/>
<evidence type="ECO:0000313" key="1">
    <source>
        <dbReference type="EMBL" id="QVL33255.1"/>
    </source>
</evidence>
<dbReference type="Gene3D" id="1.10.760.10">
    <property type="entry name" value="Cytochrome c-like domain"/>
    <property type="match status" value="1"/>
</dbReference>
<dbReference type="InterPro" id="IPR036909">
    <property type="entry name" value="Cyt_c-like_dom_sf"/>
</dbReference>
<evidence type="ECO:0000313" key="2">
    <source>
        <dbReference type="Proteomes" id="UP000676194"/>
    </source>
</evidence>
<dbReference type="GO" id="GO:0020037">
    <property type="term" value="F:heme binding"/>
    <property type="evidence" value="ECO:0007669"/>
    <property type="project" value="InterPro"/>
</dbReference>
<dbReference type="KEGG" id="tsph:KIH39_04885"/>
<proteinExistence type="predicted"/>
<dbReference type="SUPFAM" id="SSF46626">
    <property type="entry name" value="Cytochrome c"/>
    <property type="match status" value="1"/>
</dbReference>
<dbReference type="InterPro" id="IPR003468">
    <property type="entry name" value="Cyt_c_oxidase_monohaem-su/FixO"/>
</dbReference>
<name>A0A8E6B6Y5_9BACT</name>
<gene>
    <name evidence="1" type="ORF">KIH39_04885</name>
</gene>
<dbReference type="EMBL" id="CP074694">
    <property type="protein sequence ID" value="QVL33255.1"/>
    <property type="molecule type" value="Genomic_DNA"/>
</dbReference>
<keyword evidence="2" id="KW-1185">Reference proteome</keyword>